<dbReference type="AlphaFoldDB" id="A0A1Y2ARY5"/>
<keyword evidence="12" id="KW-1185">Reference proteome</keyword>
<dbReference type="GO" id="GO:0006508">
    <property type="term" value="P:proteolysis"/>
    <property type="evidence" value="ECO:0007669"/>
    <property type="project" value="UniProtKB-KW"/>
</dbReference>
<dbReference type="Gene3D" id="3.40.140.10">
    <property type="entry name" value="Cytidine Deaminase, domain 2"/>
    <property type="match status" value="1"/>
</dbReference>
<comment type="similarity">
    <text evidence="1">Belongs to the peptidase M67A family. CSN5 subfamily.</text>
</comment>
<evidence type="ECO:0000259" key="10">
    <source>
        <dbReference type="PROSITE" id="PS50249"/>
    </source>
</evidence>
<dbReference type="InterPro" id="IPR000555">
    <property type="entry name" value="JAMM/MPN+_dom"/>
</dbReference>
<dbReference type="Proteomes" id="UP000193920">
    <property type="component" value="Unassembled WGS sequence"/>
</dbReference>
<dbReference type="GO" id="GO:0000338">
    <property type="term" value="P:protein deneddylation"/>
    <property type="evidence" value="ECO:0007669"/>
    <property type="project" value="EnsemblFungi"/>
</dbReference>
<keyword evidence="8" id="KW-0862">Zinc</keyword>
<keyword evidence="7" id="KW-0378">Hydrolase</keyword>
<dbReference type="OrthoDB" id="605656at2759"/>
<dbReference type="STRING" id="1754190.A0A1Y2ARY5"/>
<dbReference type="CDD" id="cd08069">
    <property type="entry name" value="MPN_RPN11_CSN5"/>
    <property type="match status" value="1"/>
</dbReference>
<comment type="subunit">
    <text evidence="2">Component of the COP9 signalosome (CSN) complex.</text>
</comment>
<dbReference type="SMART" id="SM00232">
    <property type="entry name" value="JAB_MPN"/>
    <property type="match status" value="1"/>
</dbReference>
<evidence type="ECO:0000256" key="5">
    <source>
        <dbReference type="ARBA" id="ARBA00022723"/>
    </source>
</evidence>
<evidence type="ECO:0000256" key="3">
    <source>
        <dbReference type="ARBA" id="ARBA00014880"/>
    </source>
</evidence>
<keyword evidence="6" id="KW-0736">Signalosome</keyword>
<dbReference type="GO" id="GO:0008180">
    <property type="term" value="C:COP9 signalosome"/>
    <property type="evidence" value="ECO:0007669"/>
    <property type="project" value="UniProtKB-KW"/>
</dbReference>
<name>A0A1Y2ARY5_9FUNG</name>
<dbReference type="InterPro" id="IPR037518">
    <property type="entry name" value="MPN"/>
</dbReference>
<evidence type="ECO:0000256" key="8">
    <source>
        <dbReference type="ARBA" id="ARBA00022833"/>
    </source>
</evidence>
<keyword evidence="9" id="KW-0482">Metalloprotease</keyword>
<dbReference type="GO" id="GO:0008237">
    <property type="term" value="F:metallopeptidase activity"/>
    <property type="evidence" value="ECO:0007669"/>
    <property type="project" value="UniProtKB-KW"/>
</dbReference>
<proteinExistence type="inferred from homology"/>
<organism evidence="11 12">
    <name type="scientific">Neocallimastix californiae</name>
    <dbReference type="NCBI Taxonomy" id="1754190"/>
    <lineage>
        <taxon>Eukaryota</taxon>
        <taxon>Fungi</taxon>
        <taxon>Fungi incertae sedis</taxon>
        <taxon>Chytridiomycota</taxon>
        <taxon>Chytridiomycota incertae sedis</taxon>
        <taxon>Neocallimastigomycetes</taxon>
        <taxon>Neocallimastigales</taxon>
        <taxon>Neocallimastigaceae</taxon>
        <taxon>Neocallimastix</taxon>
    </lineage>
</organism>
<protein>
    <recommendedName>
        <fullName evidence="3">COP9 signalosome complex subunit 5</fullName>
    </recommendedName>
</protein>
<feature type="domain" description="MPN" evidence="10">
    <location>
        <begin position="54"/>
        <end position="191"/>
    </location>
</feature>
<reference evidence="11 12" key="1">
    <citation type="submission" date="2016-08" db="EMBL/GenBank/DDBJ databases">
        <title>A Parts List for Fungal Cellulosomes Revealed by Comparative Genomics.</title>
        <authorList>
            <consortium name="DOE Joint Genome Institute"/>
            <person name="Haitjema C.H."/>
            <person name="Gilmore S.P."/>
            <person name="Henske J.K."/>
            <person name="Solomon K.V."/>
            <person name="De Groot R."/>
            <person name="Kuo A."/>
            <person name="Mondo S.J."/>
            <person name="Salamov A.A."/>
            <person name="Labutti K."/>
            <person name="Zhao Z."/>
            <person name="Chiniquy J."/>
            <person name="Barry K."/>
            <person name="Brewer H.M."/>
            <person name="Purvine S.O."/>
            <person name="Wright A.T."/>
            <person name="Boxma B."/>
            <person name="Van Alen T."/>
            <person name="Hackstein J.H."/>
            <person name="Baker S.E."/>
            <person name="Grigoriev I.V."/>
            <person name="O'Malley M.A."/>
        </authorList>
    </citation>
    <scope>NUCLEOTIDE SEQUENCE [LARGE SCALE GENOMIC DNA]</scope>
    <source>
        <strain evidence="11 12">G1</strain>
    </source>
</reference>
<dbReference type="InterPro" id="IPR040961">
    <property type="entry name" value="CSN5_C"/>
</dbReference>
<comment type="caution">
    <text evidence="11">The sequence shown here is derived from an EMBL/GenBank/DDBJ whole genome shotgun (WGS) entry which is preliminary data.</text>
</comment>
<keyword evidence="5" id="KW-0479">Metal-binding</keyword>
<dbReference type="GO" id="GO:0046872">
    <property type="term" value="F:metal ion binding"/>
    <property type="evidence" value="ECO:0007669"/>
    <property type="project" value="UniProtKB-KW"/>
</dbReference>
<dbReference type="SUPFAM" id="SSF102712">
    <property type="entry name" value="JAB1/MPN domain"/>
    <property type="match status" value="1"/>
</dbReference>
<sequence>MSTSKEALKRFELENNITTTNAMQDSIYRYNEKEQKEINSRKPWKEDVYYFKKIRISAIALIKMVMHARSGGSLEIMGLMQGKIVGNEMIVMDAFALPVEGTETRVNAQAEGYEYMVEYNEKSKQVGRMENVIGWYHSHPGYGCWLSGIDVSTQMLNQKFQEPFVAVVIDPNRTMSAGKVEIGAFRTFPEEFVPDDKPSEYQTIPLNKIEDFGIHCKRYYSLEISYFKSELDTNLLASLWNKYWINTLSSSSLITNREYNTLQISDLADKIEQDESLNSRDKQINEFPDEFSQNDSLEKIAQDSSKIAIEITHGLLTQVLKDIIFNKH</sequence>
<dbReference type="EMBL" id="MCOG01000213">
    <property type="protein sequence ID" value="ORY25311.1"/>
    <property type="molecule type" value="Genomic_DNA"/>
</dbReference>
<dbReference type="GO" id="GO:0019784">
    <property type="term" value="F:deNEDDylase activity"/>
    <property type="evidence" value="ECO:0007669"/>
    <property type="project" value="EnsemblFungi"/>
</dbReference>
<accession>A0A1Y2ARY5</accession>
<evidence type="ECO:0000256" key="2">
    <source>
        <dbReference type="ARBA" id="ARBA00011098"/>
    </source>
</evidence>
<dbReference type="Pfam" id="PF01398">
    <property type="entry name" value="JAB"/>
    <property type="match status" value="1"/>
</dbReference>
<dbReference type="InterPro" id="IPR050242">
    <property type="entry name" value="JAMM_MPN+_peptidase_M67A"/>
</dbReference>
<evidence type="ECO:0000313" key="12">
    <source>
        <dbReference type="Proteomes" id="UP000193920"/>
    </source>
</evidence>
<evidence type="ECO:0000256" key="9">
    <source>
        <dbReference type="ARBA" id="ARBA00023049"/>
    </source>
</evidence>
<evidence type="ECO:0000313" key="11">
    <source>
        <dbReference type="EMBL" id="ORY25311.1"/>
    </source>
</evidence>
<evidence type="ECO:0000256" key="6">
    <source>
        <dbReference type="ARBA" id="ARBA00022790"/>
    </source>
</evidence>
<evidence type="ECO:0000256" key="4">
    <source>
        <dbReference type="ARBA" id="ARBA00022670"/>
    </source>
</evidence>
<dbReference type="PROSITE" id="PS50249">
    <property type="entry name" value="MPN"/>
    <property type="match status" value="1"/>
</dbReference>
<dbReference type="FunFam" id="3.40.140.10:FF:000003">
    <property type="entry name" value="COP9 signalosome complex subunit 5"/>
    <property type="match status" value="1"/>
</dbReference>
<gene>
    <name evidence="11" type="ORF">LY90DRAFT_706355</name>
</gene>
<evidence type="ECO:0000256" key="7">
    <source>
        <dbReference type="ARBA" id="ARBA00022801"/>
    </source>
</evidence>
<dbReference type="PANTHER" id="PTHR10410">
    <property type="entry name" value="EUKARYOTIC TRANSLATION INITIATION FACTOR 3 -RELATED"/>
    <property type="match status" value="1"/>
</dbReference>
<keyword evidence="4" id="KW-0645">Protease</keyword>
<dbReference type="Pfam" id="PF18323">
    <property type="entry name" value="CSN5_C"/>
    <property type="match status" value="1"/>
</dbReference>
<evidence type="ECO:0000256" key="1">
    <source>
        <dbReference type="ARBA" id="ARBA00006008"/>
    </source>
</evidence>